<dbReference type="Pfam" id="PF10135">
    <property type="entry name" value="Rod-binding"/>
    <property type="match status" value="1"/>
</dbReference>
<dbReference type="InterPro" id="IPR019301">
    <property type="entry name" value="Flagellar_prot_FlgJ_N"/>
</dbReference>
<name>A0A158E5J4_9BURK</name>
<dbReference type="EMBL" id="FCOB02000049">
    <property type="protein sequence ID" value="SAL02108.1"/>
    <property type="molecule type" value="Genomic_DNA"/>
</dbReference>
<dbReference type="NCBIfam" id="TIGR02541">
    <property type="entry name" value="flagell_FlgJ"/>
    <property type="match status" value="1"/>
</dbReference>
<organism evidence="12 13">
    <name type="scientific">Caballeronia ptereochthonis</name>
    <dbReference type="NCBI Taxonomy" id="1777144"/>
    <lineage>
        <taxon>Bacteria</taxon>
        <taxon>Pseudomonadati</taxon>
        <taxon>Pseudomonadota</taxon>
        <taxon>Betaproteobacteria</taxon>
        <taxon>Burkholderiales</taxon>
        <taxon>Burkholderiaceae</taxon>
        <taxon>Caballeronia</taxon>
    </lineage>
</organism>
<keyword evidence="8" id="KW-0326">Glycosidase</keyword>
<evidence type="ECO:0000313" key="12">
    <source>
        <dbReference type="EMBL" id="SAL02108.1"/>
    </source>
</evidence>
<keyword evidence="12" id="KW-0966">Cell projection</keyword>
<evidence type="ECO:0000256" key="5">
    <source>
        <dbReference type="ARBA" id="ARBA00013433"/>
    </source>
</evidence>
<dbReference type="InterPro" id="IPR002901">
    <property type="entry name" value="MGlyc_endo_b_GlcNAc-like_dom"/>
</dbReference>
<evidence type="ECO:0000256" key="6">
    <source>
        <dbReference type="ARBA" id="ARBA00022764"/>
    </source>
</evidence>
<evidence type="ECO:0000256" key="1">
    <source>
        <dbReference type="ARBA" id="ARBA00002954"/>
    </source>
</evidence>
<dbReference type="Pfam" id="PF01832">
    <property type="entry name" value="Glucosaminidase"/>
    <property type="match status" value="1"/>
</dbReference>
<comment type="similarity">
    <text evidence="3">In the N-terminal section; belongs to the FlgJ family.</text>
</comment>
<proteinExistence type="inferred from homology"/>
<dbReference type="GO" id="GO:0071555">
    <property type="term" value="P:cell wall organization"/>
    <property type="evidence" value="ECO:0007669"/>
    <property type="project" value="UniProtKB-KW"/>
</dbReference>
<comment type="caution">
    <text evidence="12">The sequence shown here is derived from an EMBL/GenBank/DDBJ whole genome shotgun (WGS) entry which is preliminary data.</text>
</comment>
<keyword evidence="12" id="KW-0282">Flagellum</keyword>
<keyword evidence="9" id="KW-0961">Cell wall biogenesis/degradation</keyword>
<dbReference type="SMART" id="SM00047">
    <property type="entry name" value="LYZ2"/>
    <property type="match status" value="1"/>
</dbReference>
<evidence type="ECO:0000256" key="7">
    <source>
        <dbReference type="ARBA" id="ARBA00022801"/>
    </source>
</evidence>
<comment type="function">
    <text evidence="1">Flagellum-specific muramidase which hydrolyzes the peptidoglycan layer to assemble the rod structure in the periplasmic space.</text>
</comment>
<dbReference type="InterPro" id="IPR051056">
    <property type="entry name" value="Glycosyl_Hydrolase_73"/>
</dbReference>
<dbReference type="Gene3D" id="2.10.70.40">
    <property type="entry name" value="peptidoglycan hydrolase"/>
    <property type="match status" value="1"/>
</dbReference>
<dbReference type="InterPro" id="IPR013377">
    <property type="entry name" value="FlgJ"/>
</dbReference>
<keyword evidence="13" id="KW-1185">Reference proteome</keyword>
<dbReference type="OrthoDB" id="289937at2"/>
<dbReference type="GO" id="GO:0004040">
    <property type="term" value="F:amidase activity"/>
    <property type="evidence" value="ECO:0007669"/>
    <property type="project" value="InterPro"/>
</dbReference>
<evidence type="ECO:0000259" key="11">
    <source>
        <dbReference type="SMART" id="SM00047"/>
    </source>
</evidence>
<evidence type="ECO:0000313" key="13">
    <source>
        <dbReference type="Proteomes" id="UP000054978"/>
    </source>
</evidence>
<dbReference type="GO" id="GO:0042597">
    <property type="term" value="C:periplasmic space"/>
    <property type="evidence" value="ECO:0007669"/>
    <property type="project" value="UniProtKB-SubCell"/>
</dbReference>
<accession>A0A158E5J4</accession>
<dbReference type="Gene3D" id="1.10.530.10">
    <property type="match status" value="1"/>
</dbReference>
<dbReference type="GO" id="GO:0016798">
    <property type="term" value="F:hydrolase activity, acting on glycosyl bonds"/>
    <property type="evidence" value="ECO:0007669"/>
    <property type="project" value="UniProtKB-KW"/>
</dbReference>
<evidence type="ECO:0000256" key="9">
    <source>
        <dbReference type="ARBA" id="ARBA00023316"/>
    </source>
</evidence>
<evidence type="ECO:0000256" key="2">
    <source>
        <dbReference type="ARBA" id="ARBA00004418"/>
    </source>
</evidence>
<dbReference type="PANTHER" id="PTHR33308:SF9">
    <property type="entry name" value="PEPTIDOGLYCAN HYDROLASE FLGJ"/>
    <property type="match status" value="1"/>
</dbReference>
<evidence type="ECO:0000256" key="10">
    <source>
        <dbReference type="ARBA" id="ARBA00030835"/>
    </source>
</evidence>
<evidence type="ECO:0000256" key="3">
    <source>
        <dbReference type="ARBA" id="ARBA00006880"/>
    </source>
</evidence>
<keyword evidence="6" id="KW-0574">Periplasm</keyword>
<sequence>MNSNTSGIASAALASTDTTSGFSNLSNRFALDTQGFDALRAQANTNPQQGLKEAAKQFDAVFTQMMLKSMRDATPSDSPFESNDTKSFTSMLDQQLSQQMSSKGIGVADMMLKQLMRNAGGKAGANGTGGANAMNALGGMAGGSGDIEANAGNLAAMNAMAKAYAAAQANRNNASLAGKGYSATDSLEPPVRGNGSDKVNAFVDRLAVPAQAASAATGIPARFIIGQAALESGWGKREIKTANGATSHNIFGIKATKDWTGKTVDSVTTEYVNGRPQKVVERFRAYDSYEEALTDYASVIKNNPRYAPVVQASRDVAGFAHGMQKAGYATDPQYAKKLISIMRQIV</sequence>
<dbReference type="GO" id="GO:0071973">
    <property type="term" value="P:bacterial-type flagellum-dependent cell motility"/>
    <property type="evidence" value="ECO:0007669"/>
    <property type="project" value="TreeGrafter"/>
</dbReference>
<dbReference type="AlphaFoldDB" id="A0A158E5J4"/>
<protein>
    <recommendedName>
        <fullName evidence="5">Peptidoglycan hydrolase FlgJ</fullName>
    </recommendedName>
    <alternativeName>
        <fullName evidence="10">Muramidase FlgJ</fullName>
    </alternativeName>
</protein>
<dbReference type="PANTHER" id="PTHR33308">
    <property type="entry name" value="PEPTIDOGLYCAN HYDROLASE FLGJ"/>
    <property type="match status" value="1"/>
</dbReference>
<dbReference type="Proteomes" id="UP000054978">
    <property type="component" value="Unassembled WGS sequence"/>
</dbReference>
<evidence type="ECO:0000256" key="8">
    <source>
        <dbReference type="ARBA" id="ARBA00023295"/>
    </source>
</evidence>
<comment type="similarity">
    <text evidence="4">In the C-terminal section; belongs to the glycosyl hydrolase 73 family.</text>
</comment>
<dbReference type="PRINTS" id="PR01002">
    <property type="entry name" value="FLGFLGJ"/>
</dbReference>
<gene>
    <name evidence="12" type="ORF">AWB83_06542</name>
</gene>
<dbReference type="NCBIfam" id="NF009354">
    <property type="entry name" value="PRK12709.1"/>
    <property type="match status" value="1"/>
</dbReference>
<keyword evidence="12" id="KW-0969">Cilium</keyword>
<dbReference type="RefSeq" id="WP_087049838.1">
    <property type="nucleotide sequence ID" value="NZ_FCOB02000049.1"/>
</dbReference>
<keyword evidence="7" id="KW-0378">Hydrolase</keyword>
<dbReference type="STRING" id="1777144.AWB83_06542"/>
<comment type="subcellular location">
    <subcellularLocation>
        <location evidence="2">Periplasm</location>
    </subcellularLocation>
</comment>
<dbReference type="GO" id="GO:0044780">
    <property type="term" value="P:bacterial-type flagellum assembly"/>
    <property type="evidence" value="ECO:0007669"/>
    <property type="project" value="InterPro"/>
</dbReference>
<reference evidence="12" key="1">
    <citation type="submission" date="2016-01" db="EMBL/GenBank/DDBJ databases">
        <authorList>
            <person name="Peeters C."/>
        </authorList>
    </citation>
    <scope>NUCLEOTIDE SEQUENCE [LARGE SCALE GENOMIC DNA]</scope>
    <source>
        <strain evidence="12">LMG 29326</strain>
    </source>
</reference>
<evidence type="ECO:0000256" key="4">
    <source>
        <dbReference type="ARBA" id="ARBA00007974"/>
    </source>
</evidence>
<feature type="domain" description="Mannosyl-glycoprotein endo-beta-N-acetylglucosamidase-like" evidence="11">
    <location>
        <begin position="190"/>
        <end position="346"/>
    </location>
</feature>